<dbReference type="Proteomes" id="UP000238218">
    <property type="component" value="Unassembled WGS sequence"/>
</dbReference>
<feature type="region of interest" description="Disordered" evidence="2">
    <location>
        <begin position="36"/>
        <end position="92"/>
    </location>
</feature>
<keyword evidence="1" id="KW-0143">Chaperone</keyword>
<evidence type="ECO:0000256" key="2">
    <source>
        <dbReference type="SAM" id="MobiDB-lite"/>
    </source>
</evidence>
<evidence type="ECO:0000256" key="1">
    <source>
        <dbReference type="ARBA" id="ARBA00023186"/>
    </source>
</evidence>
<dbReference type="EMBL" id="PVWP01000007">
    <property type="protein sequence ID" value="PSB37022.1"/>
    <property type="molecule type" value="Genomic_DNA"/>
</dbReference>
<protein>
    <submittedName>
        <fullName evidence="4">Molecular chaperone DnaJ</fullName>
    </submittedName>
</protein>
<feature type="compositionally biased region" description="Basic and acidic residues" evidence="2">
    <location>
        <begin position="36"/>
        <end position="50"/>
    </location>
</feature>
<dbReference type="SMART" id="SM00271">
    <property type="entry name" value="DnaJ"/>
    <property type="match status" value="1"/>
</dbReference>
<evidence type="ECO:0000313" key="5">
    <source>
        <dbReference type="Proteomes" id="UP000238218"/>
    </source>
</evidence>
<dbReference type="PANTHER" id="PTHR43096:SF52">
    <property type="entry name" value="DNAJ HOMOLOG 1, MITOCHONDRIAL-RELATED"/>
    <property type="match status" value="1"/>
</dbReference>
<dbReference type="Pfam" id="PF00226">
    <property type="entry name" value="DnaJ"/>
    <property type="match status" value="1"/>
</dbReference>
<dbReference type="SUPFAM" id="SSF49493">
    <property type="entry name" value="HSP40/DnaJ peptide-binding domain"/>
    <property type="match status" value="2"/>
</dbReference>
<accession>A0ABX5F6B9</accession>
<sequence length="329" mass="35382">MKFKDYYASLGVERGASAEEIKKAYRKLARQYHPDVAKEEGAEETFKEISEAYQTLSDPEKRQAYDDLGRHRPGDEFHPSPEWETRFSRGGGRQQEVDLADLFEQMGFGRGAGGFGGGGFGGAGGPRGQGAAFPIRGQDVEVATELTLEQAAHGTEVAFSLSVPVLGADGRVEKQSRSGRIRVPRGVVEGERLRVPGKGGDGIAGGAPGDLYLEVRLAPHPRFRAVGHDLYLELPIAPWEAALGAEISVPSLDGPVAVTLKPGMRSGQKLRLAGKGLPHRRDGAGDLYGVIQIVLPETIGEREQALYRELAEASAFSPRHHLEAPPTDG</sequence>
<feature type="compositionally biased region" description="Basic and acidic residues" evidence="2">
    <location>
        <begin position="58"/>
        <end position="87"/>
    </location>
</feature>
<dbReference type="Gene3D" id="1.10.287.110">
    <property type="entry name" value="DnaJ domain"/>
    <property type="match status" value="1"/>
</dbReference>
<dbReference type="PROSITE" id="PS00636">
    <property type="entry name" value="DNAJ_1"/>
    <property type="match status" value="1"/>
</dbReference>
<evidence type="ECO:0000313" key="4">
    <source>
        <dbReference type="EMBL" id="PSB37022.1"/>
    </source>
</evidence>
<keyword evidence="5" id="KW-1185">Reference proteome</keyword>
<dbReference type="InterPro" id="IPR036869">
    <property type="entry name" value="J_dom_sf"/>
</dbReference>
<feature type="domain" description="J" evidence="3">
    <location>
        <begin position="5"/>
        <end position="69"/>
    </location>
</feature>
<dbReference type="PANTHER" id="PTHR43096">
    <property type="entry name" value="DNAJ HOMOLOG 1, MITOCHONDRIAL-RELATED"/>
    <property type="match status" value="1"/>
</dbReference>
<dbReference type="InterPro" id="IPR018253">
    <property type="entry name" value="DnaJ_domain_CS"/>
</dbReference>
<proteinExistence type="predicted"/>
<dbReference type="CDD" id="cd06257">
    <property type="entry name" value="DnaJ"/>
    <property type="match status" value="1"/>
</dbReference>
<dbReference type="Pfam" id="PF01556">
    <property type="entry name" value="DnaJ_C"/>
    <property type="match status" value="1"/>
</dbReference>
<dbReference type="InterPro" id="IPR008971">
    <property type="entry name" value="HSP40/DnaJ_pept-bd"/>
</dbReference>
<gene>
    <name evidence="4" type="ORF">C7B81_11460</name>
</gene>
<organism evidence="4 5">
    <name type="scientific">Aphanothece cf. minutissima CCALA 015</name>
    <dbReference type="NCBI Taxonomy" id="2107695"/>
    <lineage>
        <taxon>Bacteria</taxon>
        <taxon>Bacillati</taxon>
        <taxon>Cyanobacteriota</taxon>
        <taxon>Cyanophyceae</taxon>
        <taxon>Oscillatoriophycideae</taxon>
        <taxon>Chroococcales</taxon>
        <taxon>Aphanothecaceae</taxon>
        <taxon>Aphanothece</taxon>
    </lineage>
</organism>
<evidence type="ECO:0000259" key="3">
    <source>
        <dbReference type="PROSITE" id="PS50076"/>
    </source>
</evidence>
<dbReference type="InterPro" id="IPR001623">
    <property type="entry name" value="DnaJ_domain"/>
</dbReference>
<dbReference type="PROSITE" id="PS50076">
    <property type="entry name" value="DNAJ_2"/>
    <property type="match status" value="1"/>
</dbReference>
<dbReference type="CDD" id="cd10747">
    <property type="entry name" value="DnaJ_C"/>
    <property type="match status" value="1"/>
</dbReference>
<dbReference type="InterPro" id="IPR002939">
    <property type="entry name" value="DnaJ_C"/>
</dbReference>
<dbReference type="Gene3D" id="2.60.260.20">
    <property type="entry name" value="Urease metallochaperone UreE, N-terminal domain"/>
    <property type="match status" value="2"/>
</dbReference>
<dbReference type="RefSeq" id="WP_106221835.1">
    <property type="nucleotide sequence ID" value="NZ_PVWP01000007.1"/>
</dbReference>
<dbReference type="SUPFAM" id="SSF46565">
    <property type="entry name" value="Chaperone J-domain"/>
    <property type="match status" value="1"/>
</dbReference>
<name>A0ABX5F6B9_9CHRO</name>
<reference evidence="4 5" key="1">
    <citation type="submission" date="2018-03" db="EMBL/GenBank/DDBJ databases">
        <title>The ancient ancestry and fast evolution of plastids.</title>
        <authorList>
            <person name="Moore K.R."/>
            <person name="Magnabosco C."/>
            <person name="Momper L."/>
            <person name="Gold D.A."/>
            <person name="Bosak T."/>
            <person name="Fournier G.P."/>
        </authorList>
    </citation>
    <scope>NUCLEOTIDE SEQUENCE [LARGE SCALE GENOMIC DNA]</scope>
    <source>
        <strain evidence="4 5">CCALA 015</strain>
    </source>
</reference>
<dbReference type="PRINTS" id="PR00625">
    <property type="entry name" value="JDOMAIN"/>
</dbReference>
<comment type="caution">
    <text evidence="4">The sequence shown here is derived from an EMBL/GenBank/DDBJ whole genome shotgun (WGS) entry which is preliminary data.</text>
</comment>